<evidence type="ECO:0000313" key="1">
    <source>
        <dbReference type="EMBL" id="KAF8781332.1"/>
    </source>
</evidence>
<dbReference type="AlphaFoldDB" id="A0A835KWQ1"/>
<accession>A0A835KWQ1</accession>
<dbReference type="EMBL" id="JACEFO010000083">
    <property type="protein sequence ID" value="KAF8781332.1"/>
    <property type="molecule type" value="Genomic_DNA"/>
</dbReference>
<dbReference type="Proteomes" id="UP000636709">
    <property type="component" value="Unassembled WGS sequence"/>
</dbReference>
<reference evidence="1" key="1">
    <citation type="submission" date="2020-07" db="EMBL/GenBank/DDBJ databases">
        <title>Genome sequence and genetic diversity analysis of an under-domesticated orphan crop, white fonio (Digitaria exilis).</title>
        <authorList>
            <person name="Bennetzen J.L."/>
            <person name="Chen S."/>
            <person name="Ma X."/>
            <person name="Wang X."/>
            <person name="Yssel A.E.J."/>
            <person name="Chaluvadi S.R."/>
            <person name="Johnson M."/>
            <person name="Gangashetty P."/>
            <person name="Hamidou F."/>
            <person name="Sanogo M.D."/>
            <person name="Zwaenepoel A."/>
            <person name="Wallace J."/>
            <person name="Van De Peer Y."/>
            <person name="Van Deynze A."/>
        </authorList>
    </citation>
    <scope>NUCLEOTIDE SEQUENCE</scope>
    <source>
        <tissue evidence="1">Leaves</tissue>
    </source>
</reference>
<evidence type="ECO:0000313" key="2">
    <source>
        <dbReference type="Proteomes" id="UP000636709"/>
    </source>
</evidence>
<sequence>MEALRAEAVIAGTPPLPSAHIVSRVLWQGSSNDTFLENASIADYSLRSRSCGENPRPTGWLLQLHVTHSRRRYSKCVPCK</sequence>
<name>A0A835KWQ1_9POAL</name>
<organism evidence="1 2">
    <name type="scientific">Digitaria exilis</name>
    <dbReference type="NCBI Taxonomy" id="1010633"/>
    <lineage>
        <taxon>Eukaryota</taxon>
        <taxon>Viridiplantae</taxon>
        <taxon>Streptophyta</taxon>
        <taxon>Embryophyta</taxon>
        <taxon>Tracheophyta</taxon>
        <taxon>Spermatophyta</taxon>
        <taxon>Magnoliopsida</taxon>
        <taxon>Liliopsida</taxon>
        <taxon>Poales</taxon>
        <taxon>Poaceae</taxon>
        <taxon>PACMAD clade</taxon>
        <taxon>Panicoideae</taxon>
        <taxon>Panicodae</taxon>
        <taxon>Paniceae</taxon>
        <taxon>Anthephorinae</taxon>
        <taxon>Digitaria</taxon>
    </lineage>
</organism>
<comment type="caution">
    <text evidence="1">The sequence shown here is derived from an EMBL/GenBank/DDBJ whole genome shotgun (WGS) entry which is preliminary data.</text>
</comment>
<protein>
    <submittedName>
        <fullName evidence="1">Uncharacterized protein</fullName>
    </submittedName>
</protein>
<gene>
    <name evidence="1" type="ORF">HU200_000550</name>
</gene>
<keyword evidence="2" id="KW-1185">Reference proteome</keyword>
<proteinExistence type="predicted"/>